<dbReference type="AlphaFoldDB" id="A0A8X6SXR9"/>
<organism evidence="1 2">
    <name type="scientific">Trichonephila clavipes</name>
    <name type="common">Golden silk orbweaver</name>
    <name type="synonym">Nephila clavipes</name>
    <dbReference type="NCBI Taxonomy" id="2585209"/>
    <lineage>
        <taxon>Eukaryota</taxon>
        <taxon>Metazoa</taxon>
        <taxon>Ecdysozoa</taxon>
        <taxon>Arthropoda</taxon>
        <taxon>Chelicerata</taxon>
        <taxon>Arachnida</taxon>
        <taxon>Araneae</taxon>
        <taxon>Araneomorphae</taxon>
        <taxon>Entelegynae</taxon>
        <taxon>Araneoidea</taxon>
        <taxon>Nephilidae</taxon>
        <taxon>Trichonephila</taxon>
    </lineage>
</organism>
<evidence type="ECO:0000313" key="1">
    <source>
        <dbReference type="EMBL" id="GFY21989.1"/>
    </source>
</evidence>
<proteinExistence type="predicted"/>
<accession>A0A8X6SXR9</accession>
<comment type="caution">
    <text evidence="1">The sequence shown here is derived from an EMBL/GenBank/DDBJ whole genome shotgun (WGS) entry which is preliminary data.</text>
</comment>
<protein>
    <submittedName>
        <fullName evidence="1">Uncharacterized protein</fullName>
    </submittedName>
</protein>
<evidence type="ECO:0000313" key="2">
    <source>
        <dbReference type="Proteomes" id="UP000887159"/>
    </source>
</evidence>
<reference evidence="1" key="1">
    <citation type="submission" date="2020-08" db="EMBL/GenBank/DDBJ databases">
        <title>Multicomponent nature underlies the extraordinary mechanical properties of spider dragline silk.</title>
        <authorList>
            <person name="Kono N."/>
            <person name="Nakamura H."/>
            <person name="Mori M."/>
            <person name="Yoshida Y."/>
            <person name="Ohtoshi R."/>
            <person name="Malay A.D."/>
            <person name="Moran D.A.P."/>
            <person name="Tomita M."/>
            <person name="Numata K."/>
            <person name="Arakawa K."/>
        </authorList>
    </citation>
    <scope>NUCLEOTIDE SEQUENCE</scope>
</reference>
<keyword evidence="2" id="KW-1185">Reference proteome</keyword>
<gene>
    <name evidence="1" type="ORF">TNCV_3296331</name>
</gene>
<dbReference type="Proteomes" id="UP000887159">
    <property type="component" value="Unassembled WGS sequence"/>
</dbReference>
<dbReference type="EMBL" id="BMAU01021359">
    <property type="protein sequence ID" value="GFY21989.1"/>
    <property type="molecule type" value="Genomic_DNA"/>
</dbReference>
<name>A0A8X6SXR9_TRICX</name>
<sequence length="101" mass="11083">MPEKGGNHLVPGLDYMVDALKLPNQAPRVFGESLQKCVAWRCPDGTERLFCWPILAISGQLLASNSPVVGSRYLNLVFGSVEVTPNKLFFSSPTKYTVEPS</sequence>